<reference evidence="2 3" key="1">
    <citation type="submission" date="2019-03" db="EMBL/GenBank/DDBJ databases">
        <authorList>
            <person name="Kim M.K.M."/>
        </authorList>
    </citation>
    <scope>NUCLEOTIDE SEQUENCE [LARGE SCALE GENOMIC DNA]</scope>
    <source>
        <strain evidence="2 3">17J68-12</strain>
    </source>
</reference>
<dbReference type="EMBL" id="SJZI01000050">
    <property type="protein sequence ID" value="TCJ12664.1"/>
    <property type="molecule type" value="Genomic_DNA"/>
</dbReference>
<name>A0A4R1B3M7_9BACT</name>
<accession>A0A4R1B3M7</accession>
<dbReference type="GO" id="GO:0005829">
    <property type="term" value="C:cytosol"/>
    <property type="evidence" value="ECO:0007669"/>
    <property type="project" value="TreeGrafter"/>
</dbReference>
<dbReference type="PANTHER" id="PTHR30543">
    <property type="entry name" value="CHROMATE REDUCTASE"/>
    <property type="match status" value="1"/>
</dbReference>
<dbReference type="AlphaFoldDB" id="A0A4R1B3M7"/>
<dbReference type="InterPro" id="IPR050712">
    <property type="entry name" value="NAD(P)H-dep_reductase"/>
</dbReference>
<dbReference type="GO" id="GO:0010181">
    <property type="term" value="F:FMN binding"/>
    <property type="evidence" value="ECO:0007669"/>
    <property type="project" value="TreeGrafter"/>
</dbReference>
<evidence type="ECO:0000313" key="3">
    <source>
        <dbReference type="Proteomes" id="UP000295334"/>
    </source>
</evidence>
<dbReference type="RefSeq" id="WP_131450421.1">
    <property type="nucleotide sequence ID" value="NZ_SJZI01000050.1"/>
</dbReference>
<dbReference type="GO" id="GO:0016491">
    <property type="term" value="F:oxidoreductase activity"/>
    <property type="evidence" value="ECO:0007669"/>
    <property type="project" value="InterPro"/>
</dbReference>
<dbReference type="Proteomes" id="UP000295334">
    <property type="component" value="Unassembled WGS sequence"/>
</dbReference>
<comment type="caution">
    <text evidence="2">The sequence shown here is derived from an EMBL/GenBank/DDBJ whole genome shotgun (WGS) entry which is preliminary data.</text>
</comment>
<dbReference type="InterPro" id="IPR029039">
    <property type="entry name" value="Flavoprotein-like_sf"/>
</dbReference>
<dbReference type="InterPro" id="IPR005025">
    <property type="entry name" value="FMN_Rdtase-like_dom"/>
</dbReference>
<evidence type="ECO:0000259" key="1">
    <source>
        <dbReference type="Pfam" id="PF03358"/>
    </source>
</evidence>
<organism evidence="2 3">
    <name type="scientific">Flaviaesturariibacter flavus</name>
    <dbReference type="NCBI Taxonomy" id="2502780"/>
    <lineage>
        <taxon>Bacteria</taxon>
        <taxon>Pseudomonadati</taxon>
        <taxon>Bacteroidota</taxon>
        <taxon>Chitinophagia</taxon>
        <taxon>Chitinophagales</taxon>
        <taxon>Chitinophagaceae</taxon>
        <taxon>Flaviaestuariibacter</taxon>
    </lineage>
</organism>
<dbReference type="Gene3D" id="3.40.50.360">
    <property type="match status" value="1"/>
</dbReference>
<feature type="domain" description="NADPH-dependent FMN reductase-like" evidence="1">
    <location>
        <begin position="3"/>
        <end position="142"/>
    </location>
</feature>
<keyword evidence="3" id="KW-1185">Reference proteome</keyword>
<protein>
    <submittedName>
        <fullName evidence="2">NAD(P)H-dependent oxidoreductase</fullName>
    </submittedName>
</protein>
<dbReference type="SUPFAM" id="SSF52218">
    <property type="entry name" value="Flavoproteins"/>
    <property type="match status" value="1"/>
</dbReference>
<dbReference type="Pfam" id="PF03358">
    <property type="entry name" value="FMN_red"/>
    <property type="match status" value="1"/>
</dbReference>
<proteinExistence type="predicted"/>
<dbReference type="OrthoDB" id="9812295at2"/>
<gene>
    <name evidence="2" type="ORF">EPD60_15485</name>
</gene>
<sequence>MYNIVIISGSVRTGRKSHRVALYLKKYIADNKLGNVEILDLYEYQFPLFSERLQYLQNQPDNVLQFAEKIKEADGVIVVTPEYNGGYPAAVKNAVDLLYAEWKRKPVGISTVSAGSFGGSQVGTSLSFTFLKIGAWVAPAVYRVPTVQNAYDENGVPAEKEITDKRVKTFLDEFFWCVEARRRMETN</sequence>
<dbReference type="PANTHER" id="PTHR30543:SF21">
    <property type="entry name" value="NAD(P)H-DEPENDENT FMN REDUCTASE LOT6"/>
    <property type="match status" value="1"/>
</dbReference>
<evidence type="ECO:0000313" key="2">
    <source>
        <dbReference type="EMBL" id="TCJ12664.1"/>
    </source>
</evidence>